<dbReference type="Pfam" id="PF09722">
    <property type="entry name" value="Xre_MbcA_ParS_C"/>
    <property type="match status" value="1"/>
</dbReference>
<accession>A0A552X1Q5</accession>
<dbReference type="AlphaFoldDB" id="A0A552X1Q5"/>
<comment type="caution">
    <text evidence="2">The sequence shown here is derived from an EMBL/GenBank/DDBJ whole genome shotgun (WGS) entry which is preliminary data.</text>
</comment>
<gene>
    <name evidence="2" type="ORF">FM042_08000</name>
</gene>
<name>A0A552X1Q5_9GAMM</name>
<evidence type="ECO:0000313" key="2">
    <source>
        <dbReference type="EMBL" id="TRW48915.1"/>
    </source>
</evidence>
<organism evidence="2 3">
    <name type="scientific">Aliidiomarina halalkaliphila</name>
    <dbReference type="NCBI Taxonomy" id="2593535"/>
    <lineage>
        <taxon>Bacteria</taxon>
        <taxon>Pseudomonadati</taxon>
        <taxon>Pseudomonadota</taxon>
        <taxon>Gammaproteobacteria</taxon>
        <taxon>Alteromonadales</taxon>
        <taxon>Idiomarinaceae</taxon>
        <taxon>Aliidiomarina</taxon>
    </lineage>
</organism>
<reference evidence="2 3" key="1">
    <citation type="submission" date="2019-07" db="EMBL/GenBank/DDBJ databases">
        <authorList>
            <person name="Yang M."/>
            <person name="Zhao D."/>
            <person name="Xiang H."/>
        </authorList>
    </citation>
    <scope>NUCLEOTIDE SEQUENCE [LARGE SCALE GENOMIC DNA]</scope>
    <source>
        <strain evidence="2 3">IM1326</strain>
    </source>
</reference>
<dbReference type="EMBL" id="VJWL01000002">
    <property type="protein sequence ID" value="TRW48915.1"/>
    <property type="molecule type" value="Genomic_DNA"/>
</dbReference>
<keyword evidence="3" id="KW-1185">Reference proteome</keyword>
<feature type="domain" description="Antitoxin Xre/MbcA/ParS-like toxin-binding" evidence="1">
    <location>
        <begin position="61"/>
        <end position="106"/>
    </location>
</feature>
<evidence type="ECO:0000259" key="1">
    <source>
        <dbReference type="Pfam" id="PF09722"/>
    </source>
</evidence>
<dbReference type="RefSeq" id="WP_143235900.1">
    <property type="nucleotide sequence ID" value="NZ_VJWL01000002.1"/>
</dbReference>
<dbReference type="InterPro" id="IPR024467">
    <property type="entry name" value="Xre/MbcA/ParS-like_toxin-bd"/>
</dbReference>
<evidence type="ECO:0000313" key="3">
    <source>
        <dbReference type="Proteomes" id="UP000320359"/>
    </source>
</evidence>
<protein>
    <submittedName>
        <fullName evidence="2">DUF2384 domain-containing protein</fullName>
    </submittedName>
</protein>
<proteinExistence type="predicted"/>
<sequence length="110" mass="11995">MQEKNRVLATAVMNAADRLGLSKSEVAKILAVPEINFDESDIEPASHAGQKAILLIRLHYAAHALLEDDEAALAWLNTSNRQFGSTPRAQLLSDIGLQSVVDYLEAHTSK</sequence>
<dbReference type="Proteomes" id="UP000320359">
    <property type="component" value="Unassembled WGS sequence"/>
</dbReference>